<evidence type="ECO:0000313" key="5">
    <source>
        <dbReference type="Proteomes" id="UP000624041"/>
    </source>
</evidence>
<sequence>MRFVRAKLFGFGKWVDKEFDFNASPLFIYGENESGKSTLHQFILFMLFGMQPKERKFYQPKMSSKLGGQLVIEDPKVGTYTIERFDDKHNGKAVCFTSSGDTYDEAWLKERLQGMNLATYEAIFSFSALDLNAIKQMQEENLGDVLLSIGLTGSSNIYELEKQLDNRLGEMFKPYGKNPAINKQLQVVEQLGDELAVIQKEESTYRKKVLESLELEDTLNKLKRQQANLTGEIRTVTKKLTALPVLKEFQHLNKKQEQYETTYNFPANGIARLEKLHDALRPLESELAVLQSNEENYRDNASQLENQRLAESTVETLKIQRRHKERYTVLKNTEENLYQRKVELTKKITNELTDLQLKIDAAELQDLSLPFYIEETWKQIKADKEKLEQERISLETEKNGLMEEENYLQAKLGEIKSTLLPEEEVASLKRKLEKGKEQEQLERLYEASMNQQQSFAEDKKQRIKRANQLFLIGIILAIFSTVLAFGMDVSLLYGAALFLFLLATGQYLFHKQHVKAMEKLIRSQPGVSNAQKLSVEEVYRMQSQLEAEDEKLRELKAVQSDIQKQQINILKWEEKERMYLEKVRRLTDQTEEQLMLYPFLEPINSSYWPDYFNRIKELLRLQNEWDRLVKEMEEIQMEEKQIEEELITYLHQFGETSIGSLAEAFLFIEQTLEKEVELEQRINQIHELIDHTQEQKENMLKRIAVHQQELAELLQQAQVETEEEFYKLANYLTEKRELEAALEANKQQLDSIFPQHSWASIVKEELDPFSLEERAQALESLAATTETEIDEIQKKLTEVNMELKRLEGSDAYSSKLHQFEMEKEKLNQLAKDWAIANMQREMLAETKQRYQKKYLTKVVEETTTILHTITDGRYTNVFAPKEKGTFQVMSAEGLRFNVNELSQGTVNQLYVSLRLAISKVMTEKHQLPFILDDAFVHFDELRVERMIRVLQEIATKQQVIMFTCKSDVRTVCERENIPSVYV</sequence>
<keyword evidence="1" id="KW-0175">Coiled coil</keyword>
<dbReference type="Proteomes" id="UP000624041">
    <property type="component" value="Unassembled WGS sequence"/>
</dbReference>
<dbReference type="SUPFAM" id="SSF52540">
    <property type="entry name" value="P-loop containing nucleoside triphosphate hydrolases"/>
    <property type="match status" value="1"/>
</dbReference>
<dbReference type="PANTHER" id="PTHR41259:SF1">
    <property type="entry name" value="DOUBLE-STRAND BREAK REPAIR RAD50 ATPASE, PUTATIVE-RELATED"/>
    <property type="match status" value="1"/>
</dbReference>
<reference evidence="4" key="1">
    <citation type="journal article" date="2014" name="Int. J. Syst. Evol. Microbiol.">
        <title>Complete genome sequence of Corynebacterium casei LMG S-19264T (=DSM 44701T), isolated from a smear-ripened cheese.</title>
        <authorList>
            <consortium name="US DOE Joint Genome Institute (JGI-PGF)"/>
            <person name="Walter F."/>
            <person name="Albersmeier A."/>
            <person name="Kalinowski J."/>
            <person name="Ruckert C."/>
        </authorList>
    </citation>
    <scope>NUCLEOTIDE SEQUENCE</scope>
    <source>
        <strain evidence="4">JCM 17251</strain>
    </source>
</reference>
<reference evidence="4" key="2">
    <citation type="submission" date="2020-09" db="EMBL/GenBank/DDBJ databases">
        <authorList>
            <person name="Sun Q."/>
            <person name="Ohkuma M."/>
        </authorList>
    </citation>
    <scope>NUCLEOTIDE SEQUENCE</scope>
    <source>
        <strain evidence="4">JCM 17251</strain>
    </source>
</reference>
<dbReference type="Pfam" id="PF13514">
    <property type="entry name" value="AAA_27"/>
    <property type="match status" value="1"/>
</dbReference>
<dbReference type="AlphaFoldDB" id="A0A917Y0A3"/>
<evidence type="ECO:0000313" key="4">
    <source>
        <dbReference type="EMBL" id="GGN60667.1"/>
    </source>
</evidence>
<dbReference type="InterPro" id="IPR038734">
    <property type="entry name" value="YhaN_AAA"/>
</dbReference>
<proteinExistence type="predicted"/>
<feature type="coiled-coil region" evidence="1">
    <location>
        <begin position="775"/>
        <end position="809"/>
    </location>
</feature>
<evidence type="ECO:0000259" key="3">
    <source>
        <dbReference type="Pfam" id="PF13514"/>
    </source>
</evidence>
<feature type="transmembrane region" description="Helical" evidence="2">
    <location>
        <begin position="491"/>
        <end position="509"/>
    </location>
</feature>
<feature type="domain" description="YhaN AAA" evidence="3">
    <location>
        <begin position="1"/>
        <end position="195"/>
    </location>
</feature>
<feature type="coiled-coil region" evidence="1">
    <location>
        <begin position="345"/>
        <end position="404"/>
    </location>
</feature>
<feature type="coiled-coil region" evidence="1">
    <location>
        <begin position="545"/>
        <end position="575"/>
    </location>
</feature>
<keyword evidence="2" id="KW-0812">Transmembrane</keyword>
<feature type="coiled-coil region" evidence="1">
    <location>
        <begin position="273"/>
        <end position="307"/>
    </location>
</feature>
<keyword evidence="5" id="KW-1185">Reference proteome</keyword>
<comment type="caution">
    <text evidence="4">The sequence shown here is derived from an EMBL/GenBank/DDBJ whole genome shotgun (WGS) entry which is preliminary data.</text>
</comment>
<dbReference type="EMBL" id="BMOS01000017">
    <property type="protein sequence ID" value="GGN60667.1"/>
    <property type="molecule type" value="Genomic_DNA"/>
</dbReference>
<dbReference type="InterPro" id="IPR027417">
    <property type="entry name" value="P-loop_NTPase"/>
</dbReference>
<name>A0A917Y0A3_9BACI</name>
<gene>
    <name evidence="4" type="primary">yhaN</name>
    <name evidence="4" type="ORF">GCM10007971_24850</name>
</gene>
<feature type="coiled-coil region" evidence="1">
    <location>
        <begin position="618"/>
        <end position="748"/>
    </location>
</feature>
<feature type="transmembrane region" description="Helical" evidence="2">
    <location>
        <begin position="469"/>
        <end position="485"/>
    </location>
</feature>
<evidence type="ECO:0000256" key="1">
    <source>
        <dbReference type="SAM" id="Coils"/>
    </source>
</evidence>
<protein>
    <recommendedName>
        <fullName evidence="3">YhaN AAA domain-containing protein</fullName>
    </recommendedName>
</protein>
<dbReference type="Gene3D" id="3.40.50.300">
    <property type="entry name" value="P-loop containing nucleotide triphosphate hydrolases"/>
    <property type="match status" value="2"/>
</dbReference>
<organism evidence="4 5">
    <name type="scientific">Oceanobacillus indicireducens</name>
    <dbReference type="NCBI Taxonomy" id="1004261"/>
    <lineage>
        <taxon>Bacteria</taxon>
        <taxon>Bacillati</taxon>
        <taxon>Bacillota</taxon>
        <taxon>Bacilli</taxon>
        <taxon>Bacillales</taxon>
        <taxon>Bacillaceae</taxon>
        <taxon>Oceanobacillus</taxon>
    </lineage>
</organism>
<accession>A0A917Y0A3</accession>
<keyword evidence="2" id="KW-1133">Transmembrane helix</keyword>
<evidence type="ECO:0000256" key="2">
    <source>
        <dbReference type="SAM" id="Phobius"/>
    </source>
</evidence>
<feature type="coiled-coil region" evidence="1">
    <location>
        <begin position="205"/>
        <end position="239"/>
    </location>
</feature>
<keyword evidence="2" id="KW-0472">Membrane</keyword>
<dbReference type="PANTHER" id="PTHR41259">
    <property type="entry name" value="DOUBLE-STRAND BREAK REPAIR RAD50 ATPASE, PUTATIVE-RELATED"/>
    <property type="match status" value="1"/>
</dbReference>